<dbReference type="InterPro" id="IPR007219">
    <property type="entry name" value="XnlR_reg_dom"/>
</dbReference>
<evidence type="ECO:0000313" key="10">
    <source>
        <dbReference type="Proteomes" id="UP000050424"/>
    </source>
</evidence>
<accession>A0A0P7BC94</accession>
<dbReference type="GO" id="GO:0008270">
    <property type="term" value="F:zinc ion binding"/>
    <property type="evidence" value="ECO:0007669"/>
    <property type="project" value="InterPro"/>
</dbReference>
<feature type="domain" description="Xylanolytic transcriptional activator regulatory" evidence="8">
    <location>
        <begin position="219"/>
        <end position="349"/>
    </location>
</feature>
<evidence type="ECO:0000259" key="8">
    <source>
        <dbReference type="Pfam" id="PF04082"/>
    </source>
</evidence>
<evidence type="ECO:0000256" key="7">
    <source>
        <dbReference type="SAM" id="MobiDB-lite"/>
    </source>
</evidence>
<dbReference type="GO" id="GO:0003677">
    <property type="term" value="F:DNA binding"/>
    <property type="evidence" value="ECO:0007669"/>
    <property type="project" value="UniProtKB-KW"/>
</dbReference>
<dbReference type="OrthoDB" id="6486656at2759"/>
<evidence type="ECO:0000256" key="3">
    <source>
        <dbReference type="ARBA" id="ARBA00023015"/>
    </source>
</evidence>
<dbReference type="InterPro" id="IPR051615">
    <property type="entry name" value="Transcr_Regulatory_Elem"/>
</dbReference>
<dbReference type="EMBL" id="LKCW01000133">
    <property type="protein sequence ID" value="KPM38475.1"/>
    <property type="molecule type" value="Genomic_DNA"/>
</dbReference>
<sequence>MEARCQQLDSFCHRLEDLVGQLVRVIETLSNDKIPLPHSSPDDELQGADHVIQSTPHPEDVTQLAPGSNPEDESPLELQHNNSSSSNVFEERSASSSVDEEIEDELGEESNPQNTSEDPTVARFGSLVTDSYGALRFIGGATNNMLVEAVQSLTPGQSLESESPIYGSYKQHTSTWSDDKPSFEIPFFVHGKKWRELPYLPKPEQLSRPPQYVADVLVGLYFDQFHYTFPVLYKPHFMAQYKRMNSARTDTALDKRFLSVFFAVCACASSLIPSEENPSRFSGLDYYEKALLLHFKMTGEASLEHVQCLALLSMCCAGWNTLSTSWHFAGQAVQAAQDLGMHLSGLHPRTQPKLDDVMRVPIASKVEHQAVNLNLRTLAGGVDSSLINIDPLPHCISAARSCISAAELVRELVPPSHHLAFCVHYLTLSGLTLILMQEQPTAEVEEDIEKCVRFLKELEATWSGAARGRAIIEQLLKYPRRNVQNSIKNWQVSDAFAAFQMPEFELPNFEPSGMEFLNTWAP</sequence>
<dbReference type="STRING" id="78410.A0A0P7BC94"/>
<dbReference type="GO" id="GO:0006351">
    <property type="term" value="P:DNA-templated transcription"/>
    <property type="evidence" value="ECO:0007669"/>
    <property type="project" value="InterPro"/>
</dbReference>
<proteinExistence type="predicted"/>
<dbReference type="PANTHER" id="PTHR31313">
    <property type="entry name" value="TY1 ENHANCER ACTIVATOR"/>
    <property type="match status" value="1"/>
</dbReference>
<evidence type="ECO:0000256" key="4">
    <source>
        <dbReference type="ARBA" id="ARBA00023125"/>
    </source>
</evidence>
<evidence type="ECO:0000256" key="1">
    <source>
        <dbReference type="ARBA" id="ARBA00022723"/>
    </source>
</evidence>
<dbReference type="AlphaFoldDB" id="A0A0P7BC94"/>
<evidence type="ECO:0000313" key="9">
    <source>
        <dbReference type="EMBL" id="KPM38475.1"/>
    </source>
</evidence>
<feature type="region of interest" description="Disordered" evidence="7">
    <location>
        <begin position="57"/>
        <end position="120"/>
    </location>
</feature>
<keyword evidence="10" id="KW-1185">Reference proteome</keyword>
<evidence type="ECO:0000256" key="5">
    <source>
        <dbReference type="ARBA" id="ARBA00023163"/>
    </source>
</evidence>
<keyword evidence="6" id="KW-0539">Nucleus</keyword>
<feature type="compositionally biased region" description="Acidic residues" evidence="7">
    <location>
        <begin position="98"/>
        <end position="108"/>
    </location>
</feature>
<dbReference type="Pfam" id="PF04082">
    <property type="entry name" value="Fungal_trans"/>
    <property type="match status" value="1"/>
</dbReference>
<name>A0A0P7BC94_9HYPO</name>
<dbReference type="PANTHER" id="PTHR31313:SF81">
    <property type="entry name" value="TY1 ENHANCER ACTIVATOR"/>
    <property type="match status" value="1"/>
</dbReference>
<organism evidence="9 10">
    <name type="scientific">Neonectria ditissima</name>
    <dbReference type="NCBI Taxonomy" id="78410"/>
    <lineage>
        <taxon>Eukaryota</taxon>
        <taxon>Fungi</taxon>
        <taxon>Dikarya</taxon>
        <taxon>Ascomycota</taxon>
        <taxon>Pezizomycotina</taxon>
        <taxon>Sordariomycetes</taxon>
        <taxon>Hypocreomycetidae</taxon>
        <taxon>Hypocreales</taxon>
        <taxon>Nectriaceae</taxon>
        <taxon>Neonectria</taxon>
    </lineage>
</organism>
<keyword evidence="1" id="KW-0479">Metal-binding</keyword>
<protein>
    <recommendedName>
        <fullName evidence="8">Xylanolytic transcriptional activator regulatory domain-containing protein</fullName>
    </recommendedName>
</protein>
<evidence type="ECO:0000256" key="2">
    <source>
        <dbReference type="ARBA" id="ARBA00022833"/>
    </source>
</evidence>
<gene>
    <name evidence="9" type="ORF">AK830_g8104</name>
</gene>
<keyword evidence="5" id="KW-0804">Transcription</keyword>
<comment type="caution">
    <text evidence="9">The sequence shown here is derived from an EMBL/GenBank/DDBJ whole genome shotgun (WGS) entry which is preliminary data.</text>
</comment>
<dbReference type="Proteomes" id="UP000050424">
    <property type="component" value="Unassembled WGS sequence"/>
</dbReference>
<feature type="compositionally biased region" description="Polar residues" evidence="7">
    <location>
        <begin position="79"/>
        <end position="88"/>
    </location>
</feature>
<evidence type="ECO:0000256" key="6">
    <source>
        <dbReference type="ARBA" id="ARBA00023242"/>
    </source>
</evidence>
<keyword evidence="3" id="KW-0805">Transcription regulation</keyword>
<keyword evidence="2" id="KW-0862">Zinc</keyword>
<dbReference type="CDD" id="cd12148">
    <property type="entry name" value="fungal_TF_MHR"/>
    <property type="match status" value="1"/>
</dbReference>
<keyword evidence="4" id="KW-0238">DNA-binding</keyword>
<reference evidence="9 10" key="1">
    <citation type="submission" date="2015-09" db="EMBL/GenBank/DDBJ databases">
        <title>Draft genome of a European isolate of the apple canker pathogen Neonectria ditissima.</title>
        <authorList>
            <person name="Gomez-Cortecero A."/>
            <person name="Harrison R.J."/>
            <person name="Armitage A.D."/>
        </authorList>
    </citation>
    <scope>NUCLEOTIDE SEQUENCE [LARGE SCALE GENOMIC DNA]</scope>
    <source>
        <strain evidence="9 10">R09/05</strain>
    </source>
</reference>